<reference evidence="1 2" key="1">
    <citation type="submission" date="2016-07" db="EMBL/GenBank/DDBJ databases">
        <title>Genome and transcriptome analysis of iron-reducing fermentative bacteria Anoxybacter fermentans.</title>
        <authorList>
            <person name="Zeng X."/>
            <person name="Shao Z."/>
        </authorList>
    </citation>
    <scope>NUCLEOTIDE SEQUENCE [LARGE SCALE GENOMIC DNA]</scope>
    <source>
        <strain evidence="1 2">DY22613</strain>
    </source>
</reference>
<dbReference type="Proteomes" id="UP000267250">
    <property type="component" value="Chromosome"/>
</dbReference>
<gene>
    <name evidence="1" type="ORF">BBF96_03425</name>
</gene>
<proteinExistence type="predicted"/>
<dbReference type="AlphaFoldDB" id="A0A3Q9HP56"/>
<name>A0A3Q9HP56_9FIRM</name>
<protein>
    <submittedName>
        <fullName evidence="1">Uncharacterized protein</fullName>
    </submittedName>
</protein>
<keyword evidence="2" id="KW-1185">Reference proteome</keyword>
<dbReference type="KEGG" id="aft:BBF96_03425"/>
<dbReference type="EMBL" id="CP016379">
    <property type="protein sequence ID" value="AZR72515.1"/>
    <property type="molecule type" value="Genomic_DNA"/>
</dbReference>
<dbReference type="RefSeq" id="WP_127015843.1">
    <property type="nucleotide sequence ID" value="NZ_CP016379.1"/>
</dbReference>
<sequence length="126" mass="14473">MVYGALINNVEWKIYITVHGERRMTWRRVFPSQVIEDLKRAGPKFGWRNEKIGIINSKESRAAVVEITVDDRLIKVVTVINNKDPQLRDVDRIIEIKEGLDEVEVLDIFSIIAPGSSNSKIAFSRH</sequence>
<evidence type="ECO:0000313" key="2">
    <source>
        <dbReference type="Proteomes" id="UP000267250"/>
    </source>
</evidence>
<evidence type="ECO:0000313" key="1">
    <source>
        <dbReference type="EMBL" id="AZR72515.1"/>
    </source>
</evidence>
<organism evidence="1 2">
    <name type="scientific">Anoxybacter fermentans</name>
    <dbReference type="NCBI Taxonomy" id="1323375"/>
    <lineage>
        <taxon>Bacteria</taxon>
        <taxon>Bacillati</taxon>
        <taxon>Bacillota</taxon>
        <taxon>Clostridia</taxon>
        <taxon>Halanaerobiales</taxon>
        <taxon>Anoxybacter</taxon>
    </lineage>
</organism>
<accession>A0A3Q9HP56</accession>